<dbReference type="GO" id="GO:0005524">
    <property type="term" value="F:ATP binding"/>
    <property type="evidence" value="ECO:0007669"/>
    <property type="project" value="InterPro"/>
</dbReference>
<proteinExistence type="inferred from homology"/>
<evidence type="ECO:0000259" key="3">
    <source>
        <dbReference type="PROSITE" id="PS50011"/>
    </source>
</evidence>
<evidence type="ECO:0000256" key="2">
    <source>
        <dbReference type="SAM" id="MobiDB-lite"/>
    </source>
</evidence>
<dbReference type="PROSITE" id="PS50011">
    <property type="entry name" value="PROTEIN_KINASE_DOM"/>
    <property type="match status" value="1"/>
</dbReference>
<dbReference type="PANTHER" id="PTHR10566">
    <property type="entry name" value="CHAPERONE-ACTIVITY OF BC1 COMPLEX CABC1 -RELATED"/>
    <property type="match status" value="1"/>
</dbReference>
<accession>A0A7S4RJU6</accession>
<name>A0A7S4RJU6_9STRA</name>
<dbReference type="InterPro" id="IPR000719">
    <property type="entry name" value="Prot_kinase_dom"/>
</dbReference>
<dbReference type="InterPro" id="IPR011009">
    <property type="entry name" value="Kinase-like_dom_sf"/>
</dbReference>
<feature type="domain" description="Protein kinase" evidence="3">
    <location>
        <begin position="384"/>
        <end position="726"/>
    </location>
</feature>
<dbReference type="PANTHER" id="PTHR10566:SF128">
    <property type="entry name" value="UBIB DOMAIN CONTAINING KINASE"/>
    <property type="match status" value="1"/>
</dbReference>
<gene>
    <name evidence="4" type="ORF">DBRI00130_LOCUS19996</name>
</gene>
<feature type="region of interest" description="Disordered" evidence="2">
    <location>
        <begin position="110"/>
        <end position="146"/>
    </location>
</feature>
<evidence type="ECO:0000256" key="1">
    <source>
        <dbReference type="ARBA" id="ARBA00009670"/>
    </source>
</evidence>
<evidence type="ECO:0000313" key="4">
    <source>
        <dbReference type="EMBL" id="CAE4616926.1"/>
    </source>
</evidence>
<sequence>MTLQYAHWQQHGEDDNSYNNNNKIERCRKKQSRNKNARTLPKTAVISFLFLSTSSLSFHPPMSDAFVVPKPLVATTTAPSTSSSSPRREKLILANKIRHNGNGAVITTKLRMSATAEPPIKTRVGNNDDEDDNDKNSRQTQTRRVQRNFVDDLGHHGAFARDFPRTAAEAERSRVRLSKARRLLDEFAVDPSVVVEAEQRRRIDEVAARAAERSSYSSSTTAGADVIDSDVMPGASNGNLQGVKGNYSTRWVKGMNVAEPLVKYDPVSAEKLLFRQPTKWLIRNVQIALPLGLWAAGVISDLLTGREFDNRRNRAQQLQKTISSLGPAIIKGGQALASRPDLMPSEYLDELQKLQDDVPRFSNEVAFATVEEELKMKFEDVFELIETEPIAAASIGQVYKARLISNGETVALKIQRPKCEDVIALDLYVLRWWSGVANFITELLNRDINLQSIIDDFGELIYRELDYEAEAANAQRFSELYASVPDVFVPKIYSEMTTQKVLTMEWVDGTRLTDSNTLKAIGLDNEKLIDTLVQCSLRQILENGFFHADPHAGNLLACADGRLCYLDFGMMSYAAPEQRNGFLLAVVHIVNRDWGELVRVYQRLGFIPEGTDVTPIEVALEKALPDVLNADITELNFKNVVGKLGDIMYTYPFSLPPFYIAIIRCLGVLEGVAIQVDPKARIISEAYPYVANRVLTDPQDELQEALRRLAFTSDGRIRWDRLESLLEEARDSSGYDVTQALDQLTNYLISDDGEQLLNDFADQIVETADSLGAESAGYIMDAFRSLSENDETAAVKMSRIIGILSQRLGSDAKNDDFEQELREGLDGALPEPTPTMQKFLRIATLLGARGSNTDPSKFVPLVRKLGQEPRLQQTAGEIVAKLGERLLSRTLRSFFRLPPPVFDGRSGRQTFDGAVGETK</sequence>
<dbReference type="EMBL" id="HBNS01025354">
    <property type="protein sequence ID" value="CAE4616926.1"/>
    <property type="molecule type" value="Transcribed_RNA"/>
</dbReference>
<dbReference type="Pfam" id="PF03109">
    <property type="entry name" value="ABC1"/>
    <property type="match status" value="1"/>
</dbReference>
<dbReference type="AlphaFoldDB" id="A0A7S4RJU6"/>
<organism evidence="4">
    <name type="scientific">Ditylum brightwellii</name>
    <dbReference type="NCBI Taxonomy" id="49249"/>
    <lineage>
        <taxon>Eukaryota</taxon>
        <taxon>Sar</taxon>
        <taxon>Stramenopiles</taxon>
        <taxon>Ochrophyta</taxon>
        <taxon>Bacillariophyta</taxon>
        <taxon>Mediophyceae</taxon>
        <taxon>Lithodesmiophycidae</taxon>
        <taxon>Lithodesmiales</taxon>
        <taxon>Lithodesmiaceae</taxon>
        <taxon>Ditylum</taxon>
    </lineage>
</organism>
<protein>
    <recommendedName>
        <fullName evidence="3">Protein kinase domain-containing protein</fullName>
    </recommendedName>
</protein>
<dbReference type="InterPro" id="IPR050154">
    <property type="entry name" value="UbiB_kinase"/>
</dbReference>
<dbReference type="InterPro" id="IPR004147">
    <property type="entry name" value="ABC1_dom"/>
</dbReference>
<dbReference type="SUPFAM" id="SSF56112">
    <property type="entry name" value="Protein kinase-like (PK-like)"/>
    <property type="match status" value="1"/>
</dbReference>
<reference evidence="4" key="1">
    <citation type="submission" date="2021-01" db="EMBL/GenBank/DDBJ databases">
        <authorList>
            <person name="Corre E."/>
            <person name="Pelletier E."/>
            <person name="Niang G."/>
            <person name="Scheremetjew M."/>
            <person name="Finn R."/>
            <person name="Kale V."/>
            <person name="Holt S."/>
            <person name="Cochrane G."/>
            <person name="Meng A."/>
            <person name="Brown T."/>
            <person name="Cohen L."/>
        </authorList>
    </citation>
    <scope>NUCLEOTIDE SEQUENCE</scope>
    <source>
        <strain evidence="4">GSO104</strain>
    </source>
</reference>
<dbReference type="GO" id="GO:0004672">
    <property type="term" value="F:protein kinase activity"/>
    <property type="evidence" value="ECO:0007669"/>
    <property type="project" value="InterPro"/>
</dbReference>
<feature type="region of interest" description="Disordered" evidence="2">
    <location>
        <begin position="1"/>
        <end position="21"/>
    </location>
</feature>
<comment type="similarity">
    <text evidence="1">Belongs to the protein kinase superfamily. ADCK protein kinase family.</text>
</comment>
<dbReference type="CDD" id="cd05121">
    <property type="entry name" value="ABC1_ADCK3-like"/>
    <property type="match status" value="1"/>
</dbReference>